<feature type="region of interest" description="Disordered" evidence="15">
    <location>
        <begin position="660"/>
        <end position="736"/>
    </location>
</feature>
<feature type="transmembrane region" description="Helical" evidence="16">
    <location>
        <begin position="280"/>
        <end position="302"/>
    </location>
</feature>
<evidence type="ECO:0000256" key="4">
    <source>
        <dbReference type="ARBA" id="ARBA00013797"/>
    </source>
</evidence>
<dbReference type="OrthoDB" id="1741594at2759"/>
<evidence type="ECO:0000313" key="18">
    <source>
        <dbReference type="Proteomes" id="UP000245942"/>
    </source>
</evidence>
<evidence type="ECO:0000256" key="13">
    <source>
        <dbReference type="ARBA" id="ARBA00030167"/>
    </source>
</evidence>
<feature type="transmembrane region" description="Helical" evidence="16">
    <location>
        <begin position="202"/>
        <end position="220"/>
    </location>
</feature>
<evidence type="ECO:0000256" key="8">
    <source>
        <dbReference type="ARBA" id="ARBA00022692"/>
    </source>
</evidence>
<keyword evidence="9" id="KW-0256">Endoplasmic reticulum</keyword>
<keyword evidence="6" id="KW-0328">Glycosyltransferase</keyword>
<reference evidence="17 18" key="1">
    <citation type="journal article" date="2018" name="Mol. Biol. Evol.">
        <title>Broad Genomic Sampling Reveals a Smut Pathogenic Ancestry of the Fungal Clade Ustilaginomycotina.</title>
        <authorList>
            <person name="Kijpornyongpan T."/>
            <person name="Mondo S.J."/>
            <person name="Barry K."/>
            <person name="Sandor L."/>
            <person name="Lee J."/>
            <person name="Lipzen A."/>
            <person name="Pangilinan J."/>
            <person name="LaButti K."/>
            <person name="Hainaut M."/>
            <person name="Henrissat B."/>
            <person name="Grigoriev I.V."/>
            <person name="Spatafora J.W."/>
            <person name="Aime M.C."/>
        </authorList>
    </citation>
    <scope>NUCLEOTIDE SEQUENCE [LARGE SCALE GENOMIC DNA]</scope>
    <source>
        <strain evidence="17 18">MCA 4718</strain>
    </source>
</reference>
<evidence type="ECO:0000256" key="12">
    <source>
        <dbReference type="ARBA" id="ARBA00025399"/>
    </source>
</evidence>
<evidence type="ECO:0000256" key="15">
    <source>
        <dbReference type="SAM" id="MobiDB-lite"/>
    </source>
</evidence>
<feature type="transmembrane region" description="Helical" evidence="16">
    <location>
        <begin position="12"/>
        <end position="32"/>
    </location>
</feature>
<evidence type="ECO:0000256" key="2">
    <source>
        <dbReference type="ARBA" id="ARBA00004687"/>
    </source>
</evidence>
<proteinExistence type="inferred from homology"/>
<dbReference type="Proteomes" id="UP000245942">
    <property type="component" value="Unassembled WGS sequence"/>
</dbReference>
<feature type="compositionally biased region" description="Low complexity" evidence="15">
    <location>
        <begin position="353"/>
        <end position="363"/>
    </location>
</feature>
<keyword evidence="11 16" id="KW-0472">Membrane</keyword>
<feature type="transmembrane region" description="Helical" evidence="16">
    <location>
        <begin position="525"/>
        <end position="543"/>
    </location>
</feature>
<evidence type="ECO:0000313" key="17">
    <source>
        <dbReference type="EMBL" id="PWN18459.1"/>
    </source>
</evidence>
<feature type="transmembrane region" description="Helical" evidence="16">
    <location>
        <begin position="399"/>
        <end position="426"/>
    </location>
</feature>
<comment type="subcellular location">
    <subcellularLocation>
        <location evidence="1">Endoplasmic reticulum membrane</location>
        <topology evidence="1">Multi-pass membrane protein</topology>
    </subcellularLocation>
</comment>
<gene>
    <name evidence="17" type="ORF">BCV69DRAFT_285087</name>
</gene>
<dbReference type="PANTHER" id="PTHR12886:SF0">
    <property type="entry name" value="GPI MANNOSYLTRANSFERASE 1"/>
    <property type="match status" value="1"/>
</dbReference>
<dbReference type="STRING" id="1684307.A0A316TYY6"/>
<dbReference type="GO" id="GO:0004376">
    <property type="term" value="F:GPI mannosyltransferase activity"/>
    <property type="evidence" value="ECO:0007669"/>
    <property type="project" value="InterPro"/>
</dbReference>
<dbReference type="GeneID" id="37015003"/>
<feature type="transmembrane region" description="Helical" evidence="16">
    <location>
        <begin position="555"/>
        <end position="576"/>
    </location>
</feature>
<keyword evidence="5" id="KW-0337">GPI-anchor biosynthesis</keyword>
<dbReference type="GO" id="GO:1990529">
    <property type="term" value="C:glycosylphosphatidylinositol-mannosyltransferase I complex"/>
    <property type="evidence" value="ECO:0007669"/>
    <property type="project" value="TreeGrafter"/>
</dbReference>
<evidence type="ECO:0000256" key="5">
    <source>
        <dbReference type="ARBA" id="ARBA00022502"/>
    </source>
</evidence>
<organism evidence="17 18">
    <name type="scientific">Pseudomicrostroma glucosiphilum</name>
    <dbReference type="NCBI Taxonomy" id="1684307"/>
    <lineage>
        <taxon>Eukaryota</taxon>
        <taxon>Fungi</taxon>
        <taxon>Dikarya</taxon>
        <taxon>Basidiomycota</taxon>
        <taxon>Ustilaginomycotina</taxon>
        <taxon>Exobasidiomycetes</taxon>
        <taxon>Microstromatales</taxon>
        <taxon>Microstromatales incertae sedis</taxon>
        <taxon>Pseudomicrostroma</taxon>
    </lineage>
</organism>
<evidence type="ECO:0000256" key="16">
    <source>
        <dbReference type="SAM" id="Phobius"/>
    </source>
</evidence>
<keyword evidence="18" id="KW-1185">Reference proteome</keyword>
<feature type="compositionally biased region" description="Basic and acidic residues" evidence="15">
    <location>
        <begin position="666"/>
        <end position="706"/>
    </location>
</feature>
<dbReference type="GO" id="GO:0006506">
    <property type="term" value="P:GPI anchor biosynthetic process"/>
    <property type="evidence" value="ECO:0007669"/>
    <property type="project" value="UniProtKB-UniPathway"/>
</dbReference>
<dbReference type="AlphaFoldDB" id="A0A316TYY6"/>
<feature type="transmembrane region" description="Helical" evidence="16">
    <location>
        <begin position="596"/>
        <end position="617"/>
    </location>
</feature>
<dbReference type="RefSeq" id="XP_025345619.1">
    <property type="nucleotide sequence ID" value="XM_025493269.1"/>
</dbReference>
<comment type="similarity">
    <text evidence="3">Belongs to the PIGM family.</text>
</comment>
<feature type="transmembrane region" description="Helical" evidence="16">
    <location>
        <begin position="624"/>
        <end position="647"/>
    </location>
</feature>
<protein>
    <recommendedName>
        <fullName evidence="4">GPI mannosyltransferase 1</fullName>
    </recommendedName>
    <alternativeName>
        <fullName evidence="14">GPI mannosyltransferase I</fullName>
    </alternativeName>
    <alternativeName>
        <fullName evidence="13">Glycosylphosphatidylinositol-anchor biosynthesis protein 14</fullName>
    </alternativeName>
</protein>
<evidence type="ECO:0000256" key="9">
    <source>
        <dbReference type="ARBA" id="ARBA00022824"/>
    </source>
</evidence>
<dbReference type="Pfam" id="PF05007">
    <property type="entry name" value="Mannosyl_trans"/>
    <property type="match status" value="1"/>
</dbReference>
<comment type="function">
    <text evidence="12">Mannosyltransferase involved in glycosylphosphatidylinositol-anchor biosynthesis. Transfers the first alpha-1,4-mannose to GlcN-acyl-PI during GPI precursor assembly. Required for cell wall integrity.</text>
</comment>
<dbReference type="GO" id="GO:0005789">
    <property type="term" value="C:endoplasmic reticulum membrane"/>
    <property type="evidence" value="ECO:0007669"/>
    <property type="project" value="UniProtKB-SubCell"/>
</dbReference>
<feature type="compositionally biased region" description="Low complexity" evidence="15">
    <location>
        <begin position="707"/>
        <end position="720"/>
    </location>
</feature>
<keyword evidence="8 16" id="KW-0812">Transmembrane</keyword>
<dbReference type="EMBL" id="KZ819336">
    <property type="protein sequence ID" value="PWN18459.1"/>
    <property type="molecule type" value="Genomic_DNA"/>
</dbReference>
<comment type="pathway">
    <text evidence="2">Glycolipid biosynthesis; glycosylphosphatidylinositol-anchor biosynthesis.</text>
</comment>
<dbReference type="UniPathway" id="UPA00196"/>
<dbReference type="InterPro" id="IPR007704">
    <property type="entry name" value="PIG-M"/>
</dbReference>
<keyword evidence="10 16" id="KW-1133">Transmembrane helix</keyword>
<feature type="transmembrane region" description="Helical" evidence="16">
    <location>
        <begin position="447"/>
        <end position="469"/>
    </location>
</feature>
<sequence>MAPTTPLLTRNRLTYLLLGLALRLLLLFVGLVTDARNPSLPYTDVDYHVFTSGASHLVHGCPISAAVPPHQADPWDTLQEFTDPPGTTKDACAKGWLAIGARYILQHEDVLTARSAGAGPAEEKRKELGDEAALSLIPPNRIETVLLPVSMAVLRPFLKPLAAMGNPYARPTFRYTPLLAILMSPGAWAGPGSFAENIWGKLLFVLADLAAGVLMWDIALRRKRARGRVNAPAPTSFPASVFGKGGSLPRLLSQPTHSVGLLWLLNPFPAQIATRGSSEAILCVAILAFVNSATMLVEGLGIGDDDDGLDGVIVVDGKAFDGNAQEEKAAPQEKKQYLSAQPLSKVNEDDDGASSASTDDNSTIRPDAPSSPADAQTSAAPLSYPQSSLPSLPLPTLPIPLLVAPLLLALAAHLKLFPIFFGVPVLSALLLRTDGEGLRRGARWSDAALFALISAYAFLGVALGLWMIWGQPYLDNTFLYHLTRLDHRHNFSPYFLPLYLIHTPAISGTGSLSGGAAAAETAASWTRLGSFAPQILVVVYIGYKLGRKGDVLAACAAQSMAFVVLNKVATSQYFLWYLPFLPPLLPSLSPTSPTQSYLLLGVWLLTQILWLSQAYLLEMQAQDVFLRVWAAGLVYMVGMGWVLMGVLETWERGRREMIMEEEEEEKREREEEKERSAKENGKSVGQEVREEIEAKANEVPDARRGDAQSAQQQQQQQQQSPHPDDVKAAPVANEVR</sequence>
<feature type="compositionally biased region" description="Basic and acidic residues" evidence="15">
    <location>
        <begin position="325"/>
        <end position="336"/>
    </location>
</feature>
<keyword evidence="7" id="KW-0808">Transferase</keyword>
<name>A0A316TYY6_9BASI</name>
<evidence type="ECO:0000256" key="10">
    <source>
        <dbReference type="ARBA" id="ARBA00022989"/>
    </source>
</evidence>
<evidence type="ECO:0000256" key="11">
    <source>
        <dbReference type="ARBA" id="ARBA00023136"/>
    </source>
</evidence>
<evidence type="ECO:0000256" key="7">
    <source>
        <dbReference type="ARBA" id="ARBA00022679"/>
    </source>
</evidence>
<feature type="region of interest" description="Disordered" evidence="15">
    <location>
        <begin position="324"/>
        <end position="384"/>
    </location>
</feature>
<evidence type="ECO:0000256" key="6">
    <source>
        <dbReference type="ARBA" id="ARBA00022676"/>
    </source>
</evidence>
<dbReference type="PANTHER" id="PTHR12886">
    <property type="entry name" value="PIG-M MANNOSYLTRANSFERASE"/>
    <property type="match status" value="1"/>
</dbReference>
<accession>A0A316TYY6</accession>
<evidence type="ECO:0000256" key="1">
    <source>
        <dbReference type="ARBA" id="ARBA00004477"/>
    </source>
</evidence>
<evidence type="ECO:0000256" key="14">
    <source>
        <dbReference type="ARBA" id="ARBA00032997"/>
    </source>
</evidence>
<dbReference type="GO" id="GO:0051751">
    <property type="term" value="F:alpha-1,4-mannosyltransferase activity"/>
    <property type="evidence" value="ECO:0007669"/>
    <property type="project" value="InterPro"/>
</dbReference>
<evidence type="ECO:0000256" key="3">
    <source>
        <dbReference type="ARBA" id="ARBA00011071"/>
    </source>
</evidence>